<evidence type="ECO:0000313" key="3">
    <source>
        <dbReference type="EMBL" id="NLW33972.1"/>
    </source>
</evidence>
<name>A0A971M0Q6_9BACT</name>
<comment type="caution">
    <text evidence="3">The sequence shown here is derived from an EMBL/GenBank/DDBJ whole genome shotgun (WGS) entry which is preliminary data.</text>
</comment>
<reference evidence="3" key="1">
    <citation type="journal article" date="2020" name="Biotechnol. Biofuels">
        <title>New insights from the biogas microbiome by comprehensive genome-resolved metagenomics of nearly 1600 species originating from multiple anaerobic digesters.</title>
        <authorList>
            <person name="Campanaro S."/>
            <person name="Treu L."/>
            <person name="Rodriguez-R L.M."/>
            <person name="Kovalovszki A."/>
            <person name="Ziels R.M."/>
            <person name="Maus I."/>
            <person name="Zhu X."/>
            <person name="Kougias P.G."/>
            <person name="Basile A."/>
            <person name="Luo G."/>
            <person name="Schluter A."/>
            <person name="Konstantinidis K.T."/>
            <person name="Angelidaki I."/>
        </authorList>
    </citation>
    <scope>NUCLEOTIDE SEQUENCE</scope>
    <source>
        <strain evidence="3">AS06rmzACSIP_7</strain>
    </source>
</reference>
<dbReference type="PANTHER" id="PTHR43581">
    <property type="entry name" value="ATP/GTP PHOSPHATASE"/>
    <property type="match status" value="1"/>
</dbReference>
<feature type="domain" description="Endonuclease GajA/Old nuclease/RecF-like AAA" evidence="1">
    <location>
        <begin position="1"/>
        <end position="50"/>
    </location>
</feature>
<dbReference type="Gene3D" id="3.40.50.300">
    <property type="entry name" value="P-loop containing nucleotide triphosphate hydrolases"/>
    <property type="match status" value="2"/>
</dbReference>
<dbReference type="InterPro" id="IPR041685">
    <property type="entry name" value="AAA_GajA/Old/RecF-like"/>
</dbReference>
<dbReference type="Pfam" id="PF13304">
    <property type="entry name" value="AAA_21"/>
    <property type="match status" value="1"/>
</dbReference>
<dbReference type="InterPro" id="IPR003959">
    <property type="entry name" value="ATPase_AAA_core"/>
</dbReference>
<sequence>MRIRRLEIERFRGIKKLQWNIDGNFICLIGPGDSTKTTILDAIESVLSPRWNLAFDDTDFYEAQTVEPILIIATVGDLPDEIKNEAKYGYMARGWSTDGELHDEPGVDDEVVISIELRVDPSLEPTWTVCNNRNLDGKKISARDREKLGCARLGDFLDRHFSWGRGSILARFSDEWESPSAILAGVGRAAKAALSDVDQEALKPLSKTAEKACLVGAEFGVAASSCYRPHLDMQAISVGIGGMCLHDGEVPLRRAGLGTRRLLAVAMQREVAKADGLTLIDEVENGLEPHRIRHLLRVMRGTDGLERHVLMTTHAPVVLGELRASELRVVRSRGGITSVLPVDATLQSIIMRSSEAFLARKILVCEGKTELGLCRRLDQWWTESGTSFGLSGVALADGSGTEAPGVASGFASLGYDVCLLADSDQPLKPDRNTLEAEGVQVFQWSEGVAIEDRIAFDLPWQ</sequence>
<accession>A0A971M0Q6</accession>
<protein>
    <submittedName>
        <fullName evidence="3">ATP-binding protein</fullName>
    </submittedName>
</protein>
<reference evidence="3" key="2">
    <citation type="submission" date="2020-01" db="EMBL/GenBank/DDBJ databases">
        <authorList>
            <person name="Campanaro S."/>
        </authorList>
    </citation>
    <scope>NUCLEOTIDE SEQUENCE</scope>
    <source>
        <strain evidence="3">AS06rmzACSIP_7</strain>
    </source>
</reference>
<organism evidence="3 4">
    <name type="scientific">Syntrophorhabdus aromaticivorans</name>
    <dbReference type="NCBI Taxonomy" id="328301"/>
    <lineage>
        <taxon>Bacteria</taxon>
        <taxon>Pseudomonadati</taxon>
        <taxon>Thermodesulfobacteriota</taxon>
        <taxon>Syntrophorhabdia</taxon>
        <taxon>Syntrophorhabdales</taxon>
        <taxon>Syntrophorhabdaceae</taxon>
        <taxon>Syntrophorhabdus</taxon>
    </lineage>
</organism>
<dbReference type="AlphaFoldDB" id="A0A971M0Q6"/>
<dbReference type="PANTHER" id="PTHR43581:SF4">
    <property type="entry name" value="ATP_GTP PHOSPHATASE"/>
    <property type="match status" value="1"/>
</dbReference>
<proteinExistence type="predicted"/>
<evidence type="ECO:0000259" key="2">
    <source>
        <dbReference type="Pfam" id="PF13304"/>
    </source>
</evidence>
<keyword evidence="3" id="KW-0547">Nucleotide-binding</keyword>
<dbReference type="GO" id="GO:0016887">
    <property type="term" value="F:ATP hydrolysis activity"/>
    <property type="evidence" value="ECO:0007669"/>
    <property type="project" value="InterPro"/>
</dbReference>
<dbReference type="SUPFAM" id="SSF52540">
    <property type="entry name" value="P-loop containing nucleoside triphosphate hydrolases"/>
    <property type="match status" value="1"/>
</dbReference>
<evidence type="ECO:0000313" key="4">
    <source>
        <dbReference type="Proteomes" id="UP000777265"/>
    </source>
</evidence>
<feature type="domain" description="ATPase AAA-type core" evidence="2">
    <location>
        <begin position="246"/>
        <end position="319"/>
    </location>
</feature>
<dbReference type="Pfam" id="PF13175">
    <property type="entry name" value="AAA_15"/>
    <property type="match status" value="1"/>
</dbReference>
<gene>
    <name evidence="3" type="ORF">GXY80_00620</name>
</gene>
<feature type="non-terminal residue" evidence="3">
    <location>
        <position position="461"/>
    </location>
</feature>
<dbReference type="EMBL" id="JAAYEE010000013">
    <property type="protein sequence ID" value="NLW33972.1"/>
    <property type="molecule type" value="Genomic_DNA"/>
</dbReference>
<keyword evidence="3" id="KW-0067">ATP-binding</keyword>
<evidence type="ECO:0000259" key="1">
    <source>
        <dbReference type="Pfam" id="PF13175"/>
    </source>
</evidence>
<dbReference type="InterPro" id="IPR051396">
    <property type="entry name" value="Bact_Antivir_Def_Nuclease"/>
</dbReference>
<dbReference type="GO" id="GO:0005524">
    <property type="term" value="F:ATP binding"/>
    <property type="evidence" value="ECO:0007669"/>
    <property type="project" value="UniProtKB-KW"/>
</dbReference>
<dbReference type="InterPro" id="IPR027417">
    <property type="entry name" value="P-loop_NTPase"/>
</dbReference>
<dbReference type="Proteomes" id="UP000777265">
    <property type="component" value="Unassembled WGS sequence"/>
</dbReference>